<accession>A0A4R7DFI6</accession>
<dbReference type="PROSITE" id="PS51257">
    <property type="entry name" value="PROKAR_LIPOPROTEIN"/>
    <property type="match status" value="1"/>
</dbReference>
<keyword evidence="2" id="KW-1185">Reference proteome</keyword>
<dbReference type="Proteomes" id="UP000295274">
    <property type="component" value="Unassembled WGS sequence"/>
</dbReference>
<sequence>MKTVYSFLTAMLTLLSGCTIEEEYSFSEQIAGKWVGSRRIVFFKDSSSDEYLSTGKCESQTEFILFEDGNLYFEDYFETENNSGRTDFCELDSKTSKDGKWIILPAEKLSFRLTNTIDSSEINIKPFKVNLVDYDNLEIRYKEFENDEGENIGYYVYKYFRIYGDYESPEK</sequence>
<name>A0A4R7DFI6_9FLAO</name>
<dbReference type="AlphaFoldDB" id="A0A4R7DFI6"/>
<evidence type="ECO:0000313" key="2">
    <source>
        <dbReference type="Proteomes" id="UP000295274"/>
    </source>
</evidence>
<proteinExistence type="predicted"/>
<protein>
    <recommendedName>
        <fullName evidence="3">Lipocalin-like protein</fullName>
    </recommendedName>
</protein>
<organism evidence="1 2">
    <name type="scientific">Maribacter caenipelagi</name>
    <dbReference type="NCBI Taxonomy" id="1447781"/>
    <lineage>
        <taxon>Bacteria</taxon>
        <taxon>Pseudomonadati</taxon>
        <taxon>Bacteroidota</taxon>
        <taxon>Flavobacteriia</taxon>
        <taxon>Flavobacteriales</taxon>
        <taxon>Flavobacteriaceae</taxon>
        <taxon>Maribacter</taxon>
    </lineage>
</organism>
<dbReference type="OrthoDB" id="5510929at2"/>
<dbReference type="EMBL" id="SNZW01000011">
    <property type="protein sequence ID" value="TDS19171.1"/>
    <property type="molecule type" value="Genomic_DNA"/>
</dbReference>
<evidence type="ECO:0000313" key="1">
    <source>
        <dbReference type="EMBL" id="TDS19171.1"/>
    </source>
</evidence>
<evidence type="ECO:0008006" key="3">
    <source>
        <dbReference type="Google" id="ProtNLM"/>
    </source>
</evidence>
<gene>
    <name evidence="1" type="ORF">DFQ03_0891</name>
</gene>
<comment type="caution">
    <text evidence="1">The sequence shown here is derived from an EMBL/GenBank/DDBJ whole genome shotgun (WGS) entry which is preliminary data.</text>
</comment>
<reference evidence="1 2" key="1">
    <citation type="submission" date="2019-03" db="EMBL/GenBank/DDBJ databases">
        <title>Genomic Encyclopedia of Type Strains, Phase III (KMG-III): the genomes of soil and plant-associated and newly described type strains.</title>
        <authorList>
            <person name="Whitman W."/>
        </authorList>
    </citation>
    <scope>NUCLEOTIDE SEQUENCE [LARGE SCALE GENOMIC DNA]</scope>
    <source>
        <strain evidence="1 2">CECT 8455</strain>
    </source>
</reference>
<dbReference type="RefSeq" id="WP_133671758.1">
    <property type="nucleotide sequence ID" value="NZ_SNZW01000011.1"/>
</dbReference>